<dbReference type="NCBIfam" id="NF033516">
    <property type="entry name" value="transpos_IS3"/>
    <property type="match status" value="1"/>
</dbReference>
<dbReference type="InterPro" id="IPR036397">
    <property type="entry name" value="RNaseH_sf"/>
</dbReference>
<keyword evidence="5" id="KW-1185">Reference proteome</keyword>
<dbReference type="EMBL" id="JBHSTE010000002">
    <property type="protein sequence ID" value="MFC6331998.1"/>
    <property type="molecule type" value="Genomic_DNA"/>
</dbReference>
<dbReference type="InterPro" id="IPR001584">
    <property type="entry name" value="Integrase_cat-core"/>
</dbReference>
<dbReference type="InterPro" id="IPR048020">
    <property type="entry name" value="Transpos_IS3"/>
</dbReference>
<comment type="caution">
    <text evidence="4">The sequence shown here is derived from an EMBL/GenBank/DDBJ whole genome shotgun (WGS) entry which is preliminary data.</text>
</comment>
<dbReference type="PANTHER" id="PTHR46889">
    <property type="entry name" value="TRANSPOSASE INSF FOR INSERTION SEQUENCE IS3B-RELATED"/>
    <property type="match status" value="1"/>
</dbReference>
<dbReference type="RefSeq" id="WP_379231896.1">
    <property type="nucleotide sequence ID" value="NZ_JBHSTE010000002.1"/>
</dbReference>
<sequence length="387" mass="45172">MKNKRKSYNPEEKAMIVLEVLREESTLNEIAQKYEVSPQLISRWKAEFIENMPAVFNKKNTEVEKIKQEHAAEKEELINQIGQLTVDVNWLKKKPATGLGTEEKKALIDLHHPKLSVKHQFELLDLPRSTAYYQSKMPTRPSQEEIEIKNAIDRIHYDEPSYGCRRIRTELNKLGFEIGRKRTRRYMEEMGVIAFYPGPNLSKRDAKARTYPYLLRGVPVTRVNQVWGIDITYCGTPTGFIYLVAIIDWYSRFIIGYALSNTMQSDFVVRAVKDAIKVHGAPEIINSDQGSQFTSKDYIDCIKSYETIKISMDGKGRATDNAKTERFFRSYKWERLYLEYPETVLELKQMTKKYINKYNWNRGHQSLDDQTPASVYYAKDNLQEMAN</sequence>
<dbReference type="SUPFAM" id="SSF53098">
    <property type="entry name" value="Ribonuclease H-like"/>
    <property type="match status" value="1"/>
</dbReference>
<dbReference type="InterPro" id="IPR012337">
    <property type="entry name" value="RNaseH-like_sf"/>
</dbReference>
<feature type="domain" description="Integrase catalytic" evidence="3">
    <location>
        <begin position="215"/>
        <end position="380"/>
    </location>
</feature>
<accession>A0ABW1V211</accession>
<evidence type="ECO:0000313" key="4">
    <source>
        <dbReference type="EMBL" id="MFC6331998.1"/>
    </source>
</evidence>
<reference evidence="5" key="1">
    <citation type="journal article" date="2019" name="Int. J. Syst. Evol. Microbiol.">
        <title>The Global Catalogue of Microorganisms (GCM) 10K type strain sequencing project: providing services to taxonomists for standard genome sequencing and annotation.</title>
        <authorList>
            <consortium name="The Broad Institute Genomics Platform"/>
            <consortium name="The Broad Institute Genome Sequencing Center for Infectious Disease"/>
            <person name="Wu L."/>
            <person name="Ma J."/>
        </authorList>
    </citation>
    <scope>NUCLEOTIDE SEQUENCE [LARGE SCALE GENOMIC DNA]</scope>
    <source>
        <strain evidence="5">PCU 280</strain>
    </source>
</reference>
<evidence type="ECO:0000313" key="5">
    <source>
        <dbReference type="Proteomes" id="UP001596233"/>
    </source>
</evidence>
<dbReference type="SUPFAM" id="SSF48295">
    <property type="entry name" value="TrpR-like"/>
    <property type="match status" value="1"/>
</dbReference>
<gene>
    <name evidence="4" type="ORF">ACFP56_05135</name>
</gene>
<evidence type="ECO:0000259" key="3">
    <source>
        <dbReference type="PROSITE" id="PS50994"/>
    </source>
</evidence>
<keyword evidence="2" id="KW-0175">Coiled coil</keyword>
<dbReference type="PROSITE" id="PS50994">
    <property type="entry name" value="INTEGRASE"/>
    <property type="match status" value="1"/>
</dbReference>
<dbReference type="Proteomes" id="UP001596233">
    <property type="component" value="Unassembled WGS sequence"/>
</dbReference>
<comment type="function">
    <text evidence="1">Involved in the transposition of the insertion sequence.</text>
</comment>
<dbReference type="Gene3D" id="1.10.10.10">
    <property type="entry name" value="Winged helix-like DNA-binding domain superfamily/Winged helix DNA-binding domain"/>
    <property type="match status" value="1"/>
</dbReference>
<organism evidence="4 5">
    <name type="scientific">Paenibacillus septentrionalis</name>
    <dbReference type="NCBI Taxonomy" id="429342"/>
    <lineage>
        <taxon>Bacteria</taxon>
        <taxon>Bacillati</taxon>
        <taxon>Bacillota</taxon>
        <taxon>Bacilli</taxon>
        <taxon>Bacillales</taxon>
        <taxon>Paenibacillaceae</taxon>
        <taxon>Paenibacillus</taxon>
    </lineage>
</organism>
<dbReference type="PANTHER" id="PTHR46889:SF7">
    <property type="entry name" value="TRANSPOSASE FOR INSERTION SEQUENCE ELEMENT IS904"/>
    <property type="match status" value="1"/>
</dbReference>
<dbReference type="Pfam" id="PF13276">
    <property type="entry name" value="HTH_21"/>
    <property type="match status" value="1"/>
</dbReference>
<evidence type="ECO:0000256" key="1">
    <source>
        <dbReference type="ARBA" id="ARBA00002286"/>
    </source>
</evidence>
<dbReference type="InterPro" id="IPR010921">
    <property type="entry name" value="Trp_repressor/repl_initiator"/>
</dbReference>
<dbReference type="InterPro" id="IPR036388">
    <property type="entry name" value="WH-like_DNA-bd_sf"/>
</dbReference>
<dbReference type="Pfam" id="PF00665">
    <property type="entry name" value="rve"/>
    <property type="match status" value="1"/>
</dbReference>
<dbReference type="InterPro" id="IPR050900">
    <property type="entry name" value="Transposase_IS3/IS150/IS904"/>
</dbReference>
<dbReference type="InterPro" id="IPR002514">
    <property type="entry name" value="Transposase_8"/>
</dbReference>
<name>A0ABW1V211_9BACL</name>
<dbReference type="Pfam" id="PF01527">
    <property type="entry name" value="HTH_Tnp_1"/>
    <property type="match status" value="1"/>
</dbReference>
<protein>
    <submittedName>
        <fullName evidence="4">IS3 family transposase</fullName>
    </submittedName>
</protein>
<feature type="coiled-coil region" evidence="2">
    <location>
        <begin position="56"/>
        <end position="87"/>
    </location>
</feature>
<dbReference type="Gene3D" id="3.30.420.10">
    <property type="entry name" value="Ribonuclease H-like superfamily/Ribonuclease H"/>
    <property type="match status" value="1"/>
</dbReference>
<dbReference type="InterPro" id="IPR025948">
    <property type="entry name" value="HTH-like_dom"/>
</dbReference>
<proteinExistence type="predicted"/>
<evidence type="ECO:0000256" key="2">
    <source>
        <dbReference type="SAM" id="Coils"/>
    </source>
</evidence>